<protein>
    <submittedName>
        <fullName evidence="1">Acyltransferase</fullName>
    </submittedName>
</protein>
<keyword evidence="1" id="KW-0012">Acyltransferase</keyword>
<organism evidence="1 2">
    <name type="scientific">Pseudoalteromonas ruthenica</name>
    <dbReference type="NCBI Taxonomy" id="151081"/>
    <lineage>
        <taxon>Bacteria</taxon>
        <taxon>Pseudomonadati</taxon>
        <taxon>Pseudomonadota</taxon>
        <taxon>Gammaproteobacteria</taxon>
        <taxon>Alteromonadales</taxon>
        <taxon>Pseudoalteromonadaceae</taxon>
        <taxon>Pseudoalteromonas</taxon>
    </lineage>
</organism>
<keyword evidence="1" id="KW-0808">Transferase</keyword>
<accession>A0A5S3Y8G3</accession>
<sequence length="84" mass="9783">QAMGEQINKVVNVTIHYPEGIPNFVDFVSGKVNQVDVHIEVMPVSEELIGDYSNDNEFRVRFQSELNRLWNDKDDQLRALHKQK</sequence>
<dbReference type="EMBL" id="PNCG01001015">
    <property type="protein sequence ID" value="TMP67854.1"/>
    <property type="molecule type" value="Genomic_DNA"/>
</dbReference>
<dbReference type="AlphaFoldDB" id="A0A5S3Y8G3"/>
<comment type="caution">
    <text evidence="1">The sequence shown here is derived from an EMBL/GenBank/DDBJ whole genome shotgun (WGS) entry which is preliminary data.</text>
</comment>
<proteinExistence type="predicted"/>
<reference evidence="2" key="2">
    <citation type="submission" date="2019-06" db="EMBL/GenBank/DDBJ databases">
        <title>Co-occurence of chitin degradation, pigmentation and bioactivity in marine Pseudoalteromonas.</title>
        <authorList>
            <person name="Sonnenschein E.C."/>
            <person name="Bech P.K."/>
        </authorList>
    </citation>
    <scope>NUCLEOTIDE SEQUENCE [LARGE SCALE GENOMIC DNA]</scope>
    <source>
        <strain evidence="2">S2897</strain>
    </source>
</reference>
<dbReference type="GO" id="GO:0016746">
    <property type="term" value="F:acyltransferase activity"/>
    <property type="evidence" value="ECO:0007669"/>
    <property type="project" value="UniProtKB-KW"/>
</dbReference>
<reference evidence="1 2" key="1">
    <citation type="submission" date="2017-12" db="EMBL/GenBank/DDBJ databases">
        <authorList>
            <person name="Paulsen S."/>
            <person name="Gram L.K."/>
        </authorList>
    </citation>
    <scope>NUCLEOTIDE SEQUENCE [LARGE SCALE GENOMIC DNA]</scope>
    <source>
        <strain evidence="1 2">S2897</strain>
    </source>
</reference>
<evidence type="ECO:0000313" key="1">
    <source>
        <dbReference type="EMBL" id="TMP67854.1"/>
    </source>
</evidence>
<dbReference type="Proteomes" id="UP000305874">
    <property type="component" value="Unassembled WGS sequence"/>
</dbReference>
<gene>
    <name evidence="1" type="ORF">CWC05_23585</name>
</gene>
<feature type="non-terminal residue" evidence="1">
    <location>
        <position position="1"/>
    </location>
</feature>
<evidence type="ECO:0000313" key="2">
    <source>
        <dbReference type="Proteomes" id="UP000305874"/>
    </source>
</evidence>
<name>A0A5S3Y8G3_9GAMM</name>